<evidence type="ECO:0000256" key="2">
    <source>
        <dbReference type="ARBA" id="ARBA00022692"/>
    </source>
</evidence>
<dbReference type="PANTHER" id="PTHR30371:SF0">
    <property type="entry name" value="SEC-INDEPENDENT PROTEIN TRANSLOCASE PROTEIN TATC, CHLOROPLASTIC-RELATED"/>
    <property type="match status" value="1"/>
</dbReference>
<feature type="transmembrane region" description="Helical" evidence="5">
    <location>
        <begin position="106"/>
        <end position="130"/>
    </location>
</feature>
<keyword evidence="5" id="KW-0813">Transport</keyword>
<comment type="caution">
    <text evidence="6">The sequence shown here is derived from an EMBL/GenBank/DDBJ whole genome shotgun (WGS) entry which is preliminary data.</text>
</comment>
<feature type="transmembrane region" description="Helical" evidence="5">
    <location>
        <begin position="20"/>
        <end position="44"/>
    </location>
</feature>
<gene>
    <name evidence="5" type="primary">tatC</name>
    <name evidence="6" type="ORF">CBM15_18320</name>
</gene>
<protein>
    <recommendedName>
        <fullName evidence="5">Sec-independent protein translocase protein TatC</fullName>
    </recommendedName>
</protein>
<feature type="transmembrane region" description="Helical" evidence="5">
    <location>
        <begin position="192"/>
        <end position="207"/>
    </location>
</feature>
<dbReference type="PANTHER" id="PTHR30371">
    <property type="entry name" value="SEC-INDEPENDENT PROTEIN TRANSLOCASE PROTEIN TATC"/>
    <property type="match status" value="1"/>
</dbReference>
<keyword evidence="4 5" id="KW-0472">Membrane</keyword>
<dbReference type="HAMAP" id="MF_00902">
    <property type="entry name" value="TatC"/>
    <property type="match status" value="1"/>
</dbReference>
<evidence type="ECO:0000256" key="5">
    <source>
        <dbReference type="HAMAP-Rule" id="MF_00902"/>
    </source>
</evidence>
<comment type="function">
    <text evidence="5">Part of the twin-arginine translocation (Tat) system that transports large folded proteins containing a characteristic twin-arginine motif in their signal peptide across membranes.</text>
</comment>
<keyword evidence="7" id="KW-1185">Reference proteome</keyword>
<feature type="transmembrane region" description="Helical" evidence="5">
    <location>
        <begin position="213"/>
        <end position="234"/>
    </location>
</feature>
<dbReference type="EMBL" id="NHNT01000018">
    <property type="protein sequence ID" value="OUZ37354.1"/>
    <property type="molecule type" value="Genomic_DNA"/>
</dbReference>
<keyword evidence="2 5" id="KW-0812">Transmembrane</keyword>
<comment type="similarity">
    <text evidence="5">Belongs to the TatC family.</text>
</comment>
<organism evidence="6 7">
    <name type="scientific">Solibacillus kalamii</name>
    <dbReference type="NCBI Taxonomy" id="1748298"/>
    <lineage>
        <taxon>Bacteria</taxon>
        <taxon>Bacillati</taxon>
        <taxon>Bacillota</taxon>
        <taxon>Bacilli</taxon>
        <taxon>Bacillales</taxon>
        <taxon>Caryophanaceae</taxon>
        <taxon>Solibacillus</taxon>
    </lineage>
</organism>
<evidence type="ECO:0000313" key="7">
    <source>
        <dbReference type="Proteomes" id="UP000196594"/>
    </source>
</evidence>
<feature type="transmembrane region" description="Helical" evidence="5">
    <location>
        <begin position="158"/>
        <end position="180"/>
    </location>
</feature>
<comment type="subcellular location">
    <subcellularLocation>
        <location evidence="5">Cell membrane</location>
        <topology evidence="5">Multi-pass membrane protein</topology>
    </subcellularLocation>
    <subcellularLocation>
        <location evidence="1">Membrane</location>
        <topology evidence="1">Multi-pass membrane protein</topology>
    </subcellularLocation>
</comment>
<dbReference type="Pfam" id="PF00902">
    <property type="entry name" value="TatC"/>
    <property type="match status" value="1"/>
</dbReference>
<dbReference type="PRINTS" id="PR01840">
    <property type="entry name" value="TATCFAMILY"/>
</dbReference>
<sequence length="274" mass="31667">MNSRELTVVEHMEELRKRLFFVAIFFVMALFVGFYTAKPLIRYIQRSDLAASFSMNAFSPADPLTVYLQVTFIVAAVIVSPILLYQLWAFITPGLHEAERKATLKYIPYAFALCIGGIAFAYFVLFPFIMRFMTELSNDLNITQTIGINEFFSFLIKLIVPFAVLFQLPVLTLFLSRLGIINPKLMVKFRKYAYFVLIVISVLLAPPDLVSNIIIAIPLFILYEVSIVIARLGYRKYEVAEKERILAEEERGRELQVEELLEMQRRQMEQMNNS</sequence>
<reference evidence="6 7" key="1">
    <citation type="journal article" date="2017" name="Int. J. Syst. Evol. Microbiol.">
        <title>Solibacillus kalamii sp. nov., isolated from a high-efficiency particulate arrestance filter system used in the International Space Station.</title>
        <authorList>
            <person name="Checinska Sielaff A."/>
            <person name="Kumar R.M."/>
            <person name="Pal D."/>
            <person name="Mayilraj S."/>
            <person name="Venkateswaran K."/>
        </authorList>
    </citation>
    <scope>NUCLEOTIDE SEQUENCE [LARGE SCALE GENOMIC DNA]</scope>
    <source>
        <strain evidence="6 7">ISSFR-015</strain>
    </source>
</reference>
<keyword evidence="5" id="KW-0811">Translocation</keyword>
<comment type="subunit">
    <text evidence="5">Forms a complex with TatA.</text>
</comment>
<keyword evidence="3 5" id="KW-1133">Transmembrane helix</keyword>
<dbReference type="Proteomes" id="UP000196594">
    <property type="component" value="Unassembled WGS sequence"/>
</dbReference>
<dbReference type="RefSeq" id="WP_087618582.1">
    <property type="nucleotide sequence ID" value="NZ_JAFBEY010000017.1"/>
</dbReference>
<keyword evidence="5" id="KW-1003">Cell membrane</keyword>
<keyword evidence="5" id="KW-0653">Protein transport</keyword>
<proteinExistence type="inferred from homology"/>
<feature type="transmembrane region" description="Helical" evidence="5">
    <location>
        <begin position="64"/>
        <end position="85"/>
    </location>
</feature>
<dbReference type="InterPro" id="IPR002033">
    <property type="entry name" value="TatC"/>
</dbReference>
<accession>A0ABX3ZC84</accession>
<dbReference type="NCBIfam" id="TIGR00945">
    <property type="entry name" value="tatC"/>
    <property type="match status" value="1"/>
</dbReference>
<evidence type="ECO:0000256" key="3">
    <source>
        <dbReference type="ARBA" id="ARBA00022989"/>
    </source>
</evidence>
<evidence type="ECO:0000256" key="1">
    <source>
        <dbReference type="ARBA" id="ARBA00004141"/>
    </source>
</evidence>
<evidence type="ECO:0000313" key="6">
    <source>
        <dbReference type="EMBL" id="OUZ37354.1"/>
    </source>
</evidence>
<evidence type="ECO:0000256" key="4">
    <source>
        <dbReference type="ARBA" id="ARBA00023136"/>
    </source>
</evidence>
<name>A0ABX3ZC84_9BACL</name>